<keyword evidence="1" id="KW-1133">Transmembrane helix</keyword>
<name>A0A6J5L1D8_9CAUD</name>
<gene>
    <name evidence="2" type="ORF">UFOVP75_60</name>
</gene>
<dbReference type="EMBL" id="LR796209">
    <property type="protein sequence ID" value="CAB4127076.1"/>
    <property type="molecule type" value="Genomic_DNA"/>
</dbReference>
<evidence type="ECO:0000256" key="1">
    <source>
        <dbReference type="SAM" id="Phobius"/>
    </source>
</evidence>
<evidence type="ECO:0000313" key="2">
    <source>
        <dbReference type="EMBL" id="CAB4127076.1"/>
    </source>
</evidence>
<feature type="transmembrane region" description="Helical" evidence="1">
    <location>
        <begin position="48"/>
        <end position="66"/>
    </location>
</feature>
<keyword evidence="1" id="KW-0812">Transmembrane</keyword>
<organism evidence="2">
    <name type="scientific">uncultured Caudovirales phage</name>
    <dbReference type="NCBI Taxonomy" id="2100421"/>
    <lineage>
        <taxon>Viruses</taxon>
        <taxon>Duplodnaviria</taxon>
        <taxon>Heunggongvirae</taxon>
        <taxon>Uroviricota</taxon>
        <taxon>Caudoviricetes</taxon>
        <taxon>Peduoviridae</taxon>
        <taxon>Maltschvirus</taxon>
        <taxon>Maltschvirus maltsch</taxon>
    </lineage>
</organism>
<reference evidence="2" key="1">
    <citation type="submission" date="2020-04" db="EMBL/GenBank/DDBJ databases">
        <authorList>
            <person name="Chiriac C."/>
            <person name="Salcher M."/>
            <person name="Ghai R."/>
            <person name="Kavagutti S V."/>
        </authorList>
    </citation>
    <scope>NUCLEOTIDE SEQUENCE</scope>
</reference>
<feature type="transmembrane region" description="Helical" evidence="1">
    <location>
        <begin position="21"/>
        <end position="42"/>
    </location>
</feature>
<keyword evidence="1" id="KW-0472">Membrane</keyword>
<proteinExistence type="predicted"/>
<protein>
    <submittedName>
        <fullName evidence="2">Uncharacterized protein</fullName>
    </submittedName>
</protein>
<sequence>MGRTPQVKHNEWRDGGVKSRKLWFSAGTSALIFLGAIVAGYWPAFLPSYATLVGGLLATLGLYLGGNVSTKWVVKKHPGLPDTLEPAPPPPNVPPQS</sequence>
<accession>A0A6J5L1D8</accession>